<feature type="transmembrane region" description="Helical" evidence="2">
    <location>
        <begin position="132"/>
        <end position="151"/>
    </location>
</feature>
<feature type="compositionally biased region" description="Polar residues" evidence="1">
    <location>
        <begin position="270"/>
        <end position="280"/>
    </location>
</feature>
<comment type="caution">
    <text evidence="3">The sequence shown here is derived from an EMBL/GenBank/DDBJ whole genome shotgun (WGS) entry which is preliminary data.</text>
</comment>
<keyword evidence="4" id="KW-1185">Reference proteome</keyword>
<name>A0ABR1HRE9_9HYPO</name>
<evidence type="ECO:0000256" key="1">
    <source>
        <dbReference type="SAM" id="MobiDB-lite"/>
    </source>
</evidence>
<feature type="transmembrane region" description="Helical" evidence="2">
    <location>
        <begin position="21"/>
        <end position="41"/>
    </location>
</feature>
<reference evidence="3 4" key="1">
    <citation type="journal article" date="2025" name="Microbiol. Resour. Announc.">
        <title>Draft genome sequences for Neonectria magnoliae and Neonectria punicea, canker pathogens of Liriodendron tulipifera and Acer saccharum in West Virginia.</title>
        <authorList>
            <person name="Petronek H.M."/>
            <person name="Kasson M.T."/>
            <person name="Metheny A.M."/>
            <person name="Stauder C.M."/>
            <person name="Lovett B."/>
            <person name="Lynch S.C."/>
            <person name="Garnas J.R."/>
            <person name="Kasson L.R."/>
            <person name="Stajich J.E."/>
        </authorList>
    </citation>
    <scope>NUCLEOTIDE SEQUENCE [LARGE SCALE GENOMIC DNA]</scope>
    <source>
        <strain evidence="3 4">NRRL 64653</strain>
    </source>
</reference>
<keyword evidence="2" id="KW-1133">Transmembrane helix</keyword>
<accession>A0ABR1HRE9</accession>
<evidence type="ECO:0000313" key="3">
    <source>
        <dbReference type="EMBL" id="KAK7423539.1"/>
    </source>
</evidence>
<organism evidence="3 4">
    <name type="scientific">Neonectria punicea</name>
    <dbReference type="NCBI Taxonomy" id="979145"/>
    <lineage>
        <taxon>Eukaryota</taxon>
        <taxon>Fungi</taxon>
        <taxon>Dikarya</taxon>
        <taxon>Ascomycota</taxon>
        <taxon>Pezizomycotina</taxon>
        <taxon>Sordariomycetes</taxon>
        <taxon>Hypocreomycetidae</taxon>
        <taxon>Hypocreales</taxon>
        <taxon>Nectriaceae</taxon>
        <taxon>Neonectria</taxon>
    </lineage>
</organism>
<evidence type="ECO:0000313" key="4">
    <source>
        <dbReference type="Proteomes" id="UP001498476"/>
    </source>
</evidence>
<dbReference type="PANTHER" id="PTHR35179">
    <property type="entry name" value="PROTEIN CBG02620"/>
    <property type="match status" value="1"/>
</dbReference>
<evidence type="ECO:0000256" key="2">
    <source>
        <dbReference type="SAM" id="Phobius"/>
    </source>
</evidence>
<dbReference type="Proteomes" id="UP001498476">
    <property type="component" value="Unassembled WGS sequence"/>
</dbReference>
<dbReference type="PANTHER" id="PTHR35179:SF1">
    <property type="entry name" value="INTEGRAL MEMBRANE PROTEIN"/>
    <property type="match status" value="1"/>
</dbReference>
<keyword evidence="2" id="KW-0812">Transmembrane</keyword>
<keyword evidence="2" id="KW-0472">Membrane</keyword>
<feature type="transmembrane region" description="Helical" evidence="2">
    <location>
        <begin position="172"/>
        <end position="189"/>
    </location>
</feature>
<feature type="transmembrane region" description="Helical" evidence="2">
    <location>
        <begin position="93"/>
        <end position="112"/>
    </location>
</feature>
<feature type="transmembrane region" description="Helical" evidence="2">
    <location>
        <begin position="209"/>
        <end position="228"/>
    </location>
</feature>
<feature type="transmembrane region" description="Helical" evidence="2">
    <location>
        <begin position="61"/>
        <end position="81"/>
    </location>
</feature>
<proteinExistence type="predicted"/>
<feature type="region of interest" description="Disordered" evidence="1">
    <location>
        <begin position="354"/>
        <end position="376"/>
    </location>
</feature>
<gene>
    <name evidence="3" type="ORF">QQX98_000997</name>
</gene>
<protein>
    <submittedName>
        <fullName evidence="3">Uncharacterized protein</fullName>
    </submittedName>
</protein>
<feature type="region of interest" description="Disordered" evidence="1">
    <location>
        <begin position="270"/>
        <end position="300"/>
    </location>
</feature>
<dbReference type="EMBL" id="JAZAVJ010000009">
    <property type="protein sequence ID" value="KAK7423539.1"/>
    <property type="molecule type" value="Genomic_DNA"/>
</dbReference>
<sequence length="376" mass="42063">MGAKYGFLIPDSYVREIPNKANMNISSIFWGFSLGAALFSAGTAAQHSLALWRRSKRPNAYVLMVWAVWVGGAVMGILVWLFQRQWMNPSFGFYFSVVLLRALQVQFLPQIILDRVSLLMDVPGQATKLKWLLFTILFALNISVFVVWMPAHLQVSQKWIHLNTIWDRCDKVIFTLVDAAVNGYFVYIVRARLSTYGLTKYLPLYHMNLGLICASLMFDIALIGLASLKSSLVYLSFHSICFLFKLQMEMQMAELVTKIVRVSNGHGSGNNSHRLSITTKSRSEGTGGKSKFSHTLSKGHNAGFRGGNTTQIEVGYHDSLELDLRDGAHSGAGGHGIIKTVQTTIDRVPAVDNDRDEVDSVSSSTRKLHYRNGYEQ</sequence>